<sequence length="140" mass="15657">MFGKRLLNHSVHSSSFGIVILEIVCGRKNLSSAQEDDLIDMVKIKAEEDRLADLIDARNENIQVPREEVVKMMKIAIWCLQPHFKRPSVSTMVKVLHGLMDMEPINDYSFLTMVRIGGLSEASPSVSAPPTAFILSGFRT</sequence>
<evidence type="ECO:0000313" key="2">
    <source>
        <dbReference type="EMBL" id="KAK9283524.1"/>
    </source>
</evidence>
<keyword evidence="1" id="KW-0732">Signal</keyword>
<evidence type="ECO:0000256" key="1">
    <source>
        <dbReference type="ARBA" id="ARBA00022729"/>
    </source>
</evidence>
<reference evidence="2 3" key="1">
    <citation type="journal article" date="2024" name="Plant J.">
        <title>Genome sequences and population genomics reveal climatic adaptation and genomic divergence between two closely related sweetgum species.</title>
        <authorList>
            <person name="Xu W.Q."/>
            <person name="Ren C.Q."/>
            <person name="Zhang X.Y."/>
            <person name="Comes H.P."/>
            <person name="Liu X.H."/>
            <person name="Li Y.G."/>
            <person name="Kettle C.J."/>
            <person name="Jalonen R."/>
            <person name="Gaisberger H."/>
            <person name="Ma Y.Z."/>
            <person name="Qiu Y.X."/>
        </authorList>
    </citation>
    <scope>NUCLEOTIDE SEQUENCE [LARGE SCALE GENOMIC DNA]</scope>
    <source>
        <strain evidence="2">Hangzhou</strain>
    </source>
</reference>
<proteinExistence type="predicted"/>
<gene>
    <name evidence="2" type="ORF">L1049_011771</name>
</gene>
<dbReference type="PANTHER" id="PTHR47976:SF30">
    <property type="entry name" value="RECEPTOR-LIKE SERINE_THREONINE-PROTEIN KINASE"/>
    <property type="match status" value="1"/>
</dbReference>
<dbReference type="SUPFAM" id="SSF56112">
    <property type="entry name" value="Protein kinase-like (PK-like)"/>
    <property type="match status" value="1"/>
</dbReference>
<accession>A0AAP0WX97</accession>
<dbReference type="AlphaFoldDB" id="A0AAP0WX97"/>
<comment type="caution">
    <text evidence="2">The sequence shown here is derived from an EMBL/GenBank/DDBJ whole genome shotgun (WGS) entry which is preliminary data.</text>
</comment>
<dbReference type="Gene3D" id="1.10.510.10">
    <property type="entry name" value="Transferase(Phosphotransferase) domain 1"/>
    <property type="match status" value="1"/>
</dbReference>
<evidence type="ECO:0000313" key="3">
    <source>
        <dbReference type="Proteomes" id="UP001415857"/>
    </source>
</evidence>
<dbReference type="InterPro" id="IPR051343">
    <property type="entry name" value="G-type_lectin_kinases/EP1-like"/>
</dbReference>
<dbReference type="PANTHER" id="PTHR47976">
    <property type="entry name" value="G-TYPE LECTIN S-RECEPTOR-LIKE SERINE/THREONINE-PROTEIN KINASE SD2-5"/>
    <property type="match status" value="1"/>
</dbReference>
<organism evidence="2 3">
    <name type="scientific">Liquidambar formosana</name>
    <name type="common">Formosan gum</name>
    <dbReference type="NCBI Taxonomy" id="63359"/>
    <lineage>
        <taxon>Eukaryota</taxon>
        <taxon>Viridiplantae</taxon>
        <taxon>Streptophyta</taxon>
        <taxon>Embryophyta</taxon>
        <taxon>Tracheophyta</taxon>
        <taxon>Spermatophyta</taxon>
        <taxon>Magnoliopsida</taxon>
        <taxon>eudicotyledons</taxon>
        <taxon>Gunneridae</taxon>
        <taxon>Pentapetalae</taxon>
        <taxon>Saxifragales</taxon>
        <taxon>Altingiaceae</taxon>
        <taxon>Liquidambar</taxon>
    </lineage>
</organism>
<dbReference type="EMBL" id="JBBPBK010000006">
    <property type="protein sequence ID" value="KAK9283524.1"/>
    <property type="molecule type" value="Genomic_DNA"/>
</dbReference>
<protein>
    <submittedName>
        <fullName evidence="2">Uncharacterized protein</fullName>
    </submittedName>
</protein>
<name>A0AAP0WX97_LIQFO</name>
<keyword evidence="3" id="KW-1185">Reference proteome</keyword>
<dbReference type="InterPro" id="IPR011009">
    <property type="entry name" value="Kinase-like_dom_sf"/>
</dbReference>
<dbReference type="Proteomes" id="UP001415857">
    <property type="component" value="Unassembled WGS sequence"/>
</dbReference>